<comment type="caution">
    <text evidence="2">The sequence shown here is derived from an EMBL/GenBank/DDBJ whole genome shotgun (WGS) entry which is preliminary data.</text>
</comment>
<dbReference type="AlphaFoldDB" id="A0A6A4TUQ1"/>
<evidence type="ECO:0000313" key="2">
    <source>
        <dbReference type="EMBL" id="KAF0045732.1"/>
    </source>
</evidence>
<feature type="chain" id="PRO_5025330263" description="Secreted protein" evidence="1">
    <location>
        <begin position="20"/>
        <end position="83"/>
    </location>
</feature>
<sequence length="83" mass="9545">MKFPTCVLVMSVLIRASASQSDKHCEKTERARTGDRETLRKSRDKYWGRWICRGACGLIVRRFRQCFTPVTPLPSVNPCSARK</sequence>
<evidence type="ECO:0008006" key="4">
    <source>
        <dbReference type="Google" id="ProtNLM"/>
    </source>
</evidence>
<proteinExistence type="predicted"/>
<dbReference type="Proteomes" id="UP000438429">
    <property type="component" value="Unassembled WGS sequence"/>
</dbReference>
<dbReference type="EMBL" id="VEVO01000002">
    <property type="protein sequence ID" value="KAF0045732.1"/>
    <property type="molecule type" value="Genomic_DNA"/>
</dbReference>
<protein>
    <recommendedName>
        <fullName evidence="4">Secreted protein</fullName>
    </recommendedName>
</protein>
<name>A0A6A4TUQ1_SCOMX</name>
<organism evidence="2 3">
    <name type="scientific">Scophthalmus maximus</name>
    <name type="common">Turbot</name>
    <name type="synonym">Psetta maxima</name>
    <dbReference type="NCBI Taxonomy" id="52904"/>
    <lineage>
        <taxon>Eukaryota</taxon>
        <taxon>Metazoa</taxon>
        <taxon>Chordata</taxon>
        <taxon>Craniata</taxon>
        <taxon>Vertebrata</taxon>
        <taxon>Euteleostomi</taxon>
        <taxon>Actinopterygii</taxon>
        <taxon>Neopterygii</taxon>
        <taxon>Teleostei</taxon>
        <taxon>Neoteleostei</taxon>
        <taxon>Acanthomorphata</taxon>
        <taxon>Carangaria</taxon>
        <taxon>Pleuronectiformes</taxon>
        <taxon>Pleuronectoidei</taxon>
        <taxon>Scophthalmidae</taxon>
        <taxon>Scophthalmus</taxon>
    </lineage>
</organism>
<evidence type="ECO:0000256" key="1">
    <source>
        <dbReference type="SAM" id="SignalP"/>
    </source>
</evidence>
<keyword evidence="1" id="KW-0732">Signal</keyword>
<feature type="signal peptide" evidence="1">
    <location>
        <begin position="1"/>
        <end position="19"/>
    </location>
</feature>
<evidence type="ECO:0000313" key="3">
    <source>
        <dbReference type="Proteomes" id="UP000438429"/>
    </source>
</evidence>
<accession>A0A6A4TUQ1</accession>
<gene>
    <name evidence="2" type="ORF">F2P81_002261</name>
</gene>
<reference evidence="2 3" key="1">
    <citation type="submission" date="2019-06" db="EMBL/GenBank/DDBJ databases">
        <title>Draft genomes of female and male turbot (Scophthalmus maximus).</title>
        <authorList>
            <person name="Xu H."/>
            <person name="Xu X.-W."/>
            <person name="Shao C."/>
            <person name="Chen S."/>
        </authorList>
    </citation>
    <scope>NUCLEOTIDE SEQUENCE [LARGE SCALE GENOMIC DNA]</scope>
    <source>
        <strain evidence="2">Ysfricsl-2016a</strain>
        <tissue evidence="2">Blood</tissue>
    </source>
</reference>